<gene>
    <name evidence="1" type="ORF">BLNAU_16415</name>
</gene>
<accession>A0ABQ9XBB8</accession>
<evidence type="ECO:0000313" key="2">
    <source>
        <dbReference type="Proteomes" id="UP001281761"/>
    </source>
</evidence>
<evidence type="ECO:0000313" key="1">
    <source>
        <dbReference type="EMBL" id="KAK2948674.1"/>
    </source>
</evidence>
<comment type="caution">
    <text evidence="1">The sequence shown here is derived from an EMBL/GenBank/DDBJ whole genome shotgun (WGS) entry which is preliminary data.</text>
</comment>
<dbReference type="InterPro" id="IPR011050">
    <property type="entry name" value="Pectin_lyase_fold/virulence"/>
</dbReference>
<keyword evidence="2" id="KW-1185">Reference proteome</keyword>
<dbReference type="SUPFAM" id="SSF51126">
    <property type="entry name" value="Pectin lyase-like"/>
    <property type="match status" value="2"/>
</dbReference>
<organism evidence="1 2">
    <name type="scientific">Blattamonas nauphoetae</name>
    <dbReference type="NCBI Taxonomy" id="2049346"/>
    <lineage>
        <taxon>Eukaryota</taxon>
        <taxon>Metamonada</taxon>
        <taxon>Preaxostyla</taxon>
        <taxon>Oxymonadida</taxon>
        <taxon>Blattamonas</taxon>
    </lineage>
</organism>
<reference evidence="1 2" key="1">
    <citation type="journal article" date="2022" name="bioRxiv">
        <title>Genomics of Preaxostyla Flagellates Illuminates Evolutionary Transitions and the Path Towards Mitochondrial Loss.</title>
        <authorList>
            <person name="Novak L.V.F."/>
            <person name="Treitli S.C."/>
            <person name="Pyrih J."/>
            <person name="Halakuc P."/>
            <person name="Pipaliya S.V."/>
            <person name="Vacek V."/>
            <person name="Brzon O."/>
            <person name="Soukal P."/>
            <person name="Eme L."/>
            <person name="Dacks J.B."/>
            <person name="Karnkowska A."/>
            <person name="Elias M."/>
            <person name="Hampl V."/>
        </authorList>
    </citation>
    <scope>NUCLEOTIDE SEQUENCE [LARGE SCALE GENOMIC DNA]</scope>
    <source>
        <strain evidence="1">NAU3</strain>
        <tissue evidence="1">Gut</tissue>
    </source>
</reference>
<dbReference type="Proteomes" id="UP001281761">
    <property type="component" value="Unassembled WGS sequence"/>
</dbReference>
<proteinExistence type="predicted"/>
<protein>
    <submittedName>
        <fullName evidence="1">Uncharacterized protein</fullName>
    </submittedName>
</protein>
<name>A0ABQ9XBB8_9EUKA</name>
<dbReference type="EMBL" id="JARBJD010000171">
    <property type="protein sequence ID" value="KAK2948674.1"/>
    <property type="molecule type" value="Genomic_DNA"/>
</dbReference>
<sequence>MESQTLHFGTGPLLSFGLTQPQPHDLLTSSTLQMNTFLQFCTLVNMSSHSKPPTHRQPLFRFGSNVEQKVIGCAISNSTNHQSGTAMMDPNLGGNLMCSNTSFSSCIRQSNDDLEFSFENRTQTDIGRFKIDSNSTLTSVSFTLCTFKDMATPEKGTERGSAICLIQCNASLTITQCFFLNCIAPCLNATGGAILVSYHTARRQPVEIRNSSFTECATLNRRGEFGGAFSTSYASLVTMEFCVFDRCFSMNGGAVHLSFPKTTLSNCAFVSCSSSVTGGALYLTLVPQIAFSFVQFRECQCTGLDSSRDMTLWNMSYDVVNTNSILFCDSTSGAPNVNFNRTDDLVDSTLIPQLTTDKKVFVSSFEMSMTEAKATITIQTSSEVNGTMGVLLEGSNVPRLVHIEFGTTSSTSATGTAEVSKGPQGVLPNLADGHSYALRRVSIPGFSLTIKLPPNVTGASLKWTDDRCLYLVLKVWGVWLPADPKSRFTVTISNSSETFLVRFISSTDGQSDPILVTPAIDLKWEQNYTILSIEEAVPSDPQIVICSNVVFTVPVLPRLATVHVSSGSGEDRSDCGGESDPCRTMEHAFTRLSNGKSSLLLQGTFSHVSVCEISFSSLVVSHNRVFGDAGSTTTHSTIRIGKEGGLVVDGATETKLESLSFVLPPLSTVEAYAVIKTGLLTIMSCLVTGDVSTSSSLSARHPSFVKTRNVMDLVRLTTTQLEHQSVATLLARQSVGLTQILKWEAESIHTQSTTGSAAFFTLSNTSSLHLSSSSFTSCSSSNANCLGGGVSFTLSGSASLVIQFCSFVSCSVSDGGRGGGVGLAFSSDSTNNYLLDTLTFAHNTATFGRDLFLVAESLDKTVTIDHFLFNLHPPGFDRSNALFGSDHVAYVEETDLFPFLFPNNRYKNVFVDSLDVTGQASTSVECGRESHPCLSLRDSMDHLLNADSEEELSQCVLERNIVLIGDFVFGEEDDVELCGYVTVGQQAGLVLSIIPVSTHKGTQTDPVQYGRVRFDERGSIGCRLSFGLSEVVPPQTVLMKHLEFVLPLFSTHPQPIIAVQSASLSLVDCVVTSIDPTQTVSSLLSFHTSLTSMTESVRLSVSRLVAQNLLLSQPLISIRCTADLPPLMDSLSTGHSSMLTQTLPFSLPPSLSIESSIFNDISLRIDAALDDPVETGSVLFADLSLPLSKLSIRDCSFSSCSTVVVSVPVESHLLSSLSFGVCCFSLARSHLTLTDSSFLNCSFIIDPSCVVPPSPSLLALTSHALAVRFLPSQNISQLASPLSAASIDSPLMAKIQSATLTNPSFLSDDTLKHSPLTSHLELVGVEMDAGSSLNPVNPLPLALFVSEHCTPSLSAHSCVFRFDTADPVNVGLAVVRVCGGAWPAQRNMLFVNCSSSRREEN</sequence>